<dbReference type="PROSITE" id="PS50878">
    <property type="entry name" value="RT_POL"/>
    <property type="match status" value="1"/>
</dbReference>
<dbReference type="Proteomes" id="UP001627154">
    <property type="component" value="Unassembled WGS sequence"/>
</dbReference>
<dbReference type="PANTHER" id="PTHR36688:SF1">
    <property type="entry name" value="ENDONUCLEASE_EXONUCLEASE_PHOSPHATASE DOMAIN-CONTAINING PROTEIN"/>
    <property type="match status" value="1"/>
</dbReference>
<dbReference type="AlphaFoldDB" id="A0ABD2WJI2"/>
<evidence type="ECO:0000313" key="2">
    <source>
        <dbReference type="EMBL" id="KAL3393003.1"/>
    </source>
</evidence>
<feature type="domain" description="Reverse transcriptase" evidence="1">
    <location>
        <begin position="114"/>
        <end position="380"/>
    </location>
</feature>
<dbReference type="SUPFAM" id="SSF56672">
    <property type="entry name" value="DNA/RNA polymerases"/>
    <property type="match status" value="1"/>
</dbReference>
<reference evidence="2 3" key="1">
    <citation type="journal article" date="2024" name="bioRxiv">
        <title>A reference genome for Trichogramma kaykai: A tiny desert-dwelling parasitoid wasp with competing sex-ratio distorters.</title>
        <authorList>
            <person name="Culotta J."/>
            <person name="Lindsey A.R."/>
        </authorList>
    </citation>
    <scope>NUCLEOTIDE SEQUENCE [LARGE SCALE GENOMIC DNA]</scope>
    <source>
        <strain evidence="2 3">KSX58</strain>
    </source>
</reference>
<dbReference type="GO" id="GO:0071897">
    <property type="term" value="P:DNA biosynthetic process"/>
    <property type="evidence" value="ECO:0007669"/>
    <property type="project" value="UniProtKB-ARBA"/>
</dbReference>
<dbReference type="InterPro" id="IPR043502">
    <property type="entry name" value="DNA/RNA_pol_sf"/>
</dbReference>
<dbReference type="CDD" id="cd01650">
    <property type="entry name" value="RT_nLTR_like"/>
    <property type="match status" value="1"/>
</dbReference>
<name>A0ABD2WJI2_9HYME</name>
<comment type="caution">
    <text evidence="2">The sequence shown here is derived from an EMBL/GenBank/DDBJ whole genome shotgun (WGS) entry which is preliminary data.</text>
</comment>
<protein>
    <recommendedName>
        <fullName evidence="1">Reverse transcriptase domain-containing protein</fullName>
    </recommendedName>
</protein>
<gene>
    <name evidence="2" type="ORF">TKK_012283</name>
</gene>
<dbReference type="Pfam" id="PF00078">
    <property type="entry name" value="RVT_1"/>
    <property type="match status" value="1"/>
</dbReference>
<dbReference type="InterPro" id="IPR052560">
    <property type="entry name" value="RdDP_mobile_element"/>
</dbReference>
<dbReference type="EMBL" id="JBJJXI010000100">
    <property type="protein sequence ID" value="KAL3393003.1"/>
    <property type="molecule type" value="Genomic_DNA"/>
</dbReference>
<evidence type="ECO:0000313" key="3">
    <source>
        <dbReference type="Proteomes" id="UP001627154"/>
    </source>
</evidence>
<dbReference type="PANTHER" id="PTHR36688">
    <property type="entry name" value="ENDO/EXONUCLEASE/PHOSPHATASE DOMAIN-CONTAINING PROTEIN"/>
    <property type="match status" value="1"/>
</dbReference>
<proteinExistence type="predicted"/>
<sequence length="522" mass="59636">MLINIKLAAPIRKPSGDWARSDRDKGSVFAAHLAAVFQPNPRVISEKEESELLDNTVLSIADTSPFEPVEVREVRKIIKNFSAKKAPGHDRISGKIIKELPPIAIRYLTIVFNACLRLCHFPSQWKEAQIIVLHKPGKAMENASSYRPISLLPVISKIFEKIILARLEPIIINNNLIPDHQFGFKNKHSTVEQVHRIANKICDSFESKKYVSAVFLDVAQAFDRVWHEALLYKIKKSFLDQHYRLIKSYLHRRTFHVRINDEISEIEQINAGVPQGSILAPTLYLVYTADLPSSPAVLTATFADDTALLAAHSGAQMASLRIQNHLDKLEVWLRSWPIKVNGDKSAHITFTLNRETCPPVSLYGSPIPVVDHVKYLGLHLDRRLTWRTHIWAKRKQLGLKLRSLYWLIGRSSPLTLENKILIYRSILRPIWTYGCQLWGRAANSNILVIERYQAKVLRCLVDAPWYVPNEEIRKDLNIPIVCEVIERLVNIHQNKLQLHINPLASGLAQPPGRSRLRKPRNL</sequence>
<accession>A0ABD2WJI2</accession>
<dbReference type="InterPro" id="IPR000477">
    <property type="entry name" value="RT_dom"/>
</dbReference>
<evidence type="ECO:0000259" key="1">
    <source>
        <dbReference type="PROSITE" id="PS50878"/>
    </source>
</evidence>
<keyword evidence="3" id="KW-1185">Reference proteome</keyword>
<organism evidence="2 3">
    <name type="scientific">Trichogramma kaykai</name>
    <dbReference type="NCBI Taxonomy" id="54128"/>
    <lineage>
        <taxon>Eukaryota</taxon>
        <taxon>Metazoa</taxon>
        <taxon>Ecdysozoa</taxon>
        <taxon>Arthropoda</taxon>
        <taxon>Hexapoda</taxon>
        <taxon>Insecta</taxon>
        <taxon>Pterygota</taxon>
        <taxon>Neoptera</taxon>
        <taxon>Endopterygota</taxon>
        <taxon>Hymenoptera</taxon>
        <taxon>Apocrita</taxon>
        <taxon>Proctotrupomorpha</taxon>
        <taxon>Chalcidoidea</taxon>
        <taxon>Trichogrammatidae</taxon>
        <taxon>Trichogramma</taxon>
    </lineage>
</organism>